<sequence>MAASIGKRVGWADFSKTVGIGLFMGLVTAGSGARVGQWGVPRSRGVTVPREVRNREAMPRDIAHSGGIRSTYSAAFSMHATALDNHDHGRPWNEGLTKAVIVGAVSGAATGIIG</sequence>
<dbReference type="EMBL" id="KZ994819">
    <property type="protein sequence ID" value="RKO91981.1"/>
    <property type="molecule type" value="Genomic_DNA"/>
</dbReference>
<evidence type="ECO:0000313" key="2">
    <source>
        <dbReference type="Proteomes" id="UP000269721"/>
    </source>
</evidence>
<reference evidence="2" key="1">
    <citation type="journal article" date="2018" name="Nat. Microbiol.">
        <title>Leveraging single-cell genomics to expand the fungal tree of life.</title>
        <authorList>
            <person name="Ahrendt S.R."/>
            <person name="Quandt C.A."/>
            <person name="Ciobanu D."/>
            <person name="Clum A."/>
            <person name="Salamov A."/>
            <person name="Andreopoulos B."/>
            <person name="Cheng J.F."/>
            <person name="Woyke T."/>
            <person name="Pelin A."/>
            <person name="Henrissat B."/>
            <person name="Reynolds N.K."/>
            <person name="Benny G.L."/>
            <person name="Smith M.E."/>
            <person name="James T.Y."/>
            <person name="Grigoriev I.V."/>
        </authorList>
    </citation>
    <scope>NUCLEOTIDE SEQUENCE [LARGE SCALE GENOMIC DNA]</scope>
</reference>
<organism evidence="1 2">
    <name type="scientific">Blyttiomyces helicus</name>
    <dbReference type="NCBI Taxonomy" id="388810"/>
    <lineage>
        <taxon>Eukaryota</taxon>
        <taxon>Fungi</taxon>
        <taxon>Fungi incertae sedis</taxon>
        <taxon>Chytridiomycota</taxon>
        <taxon>Chytridiomycota incertae sedis</taxon>
        <taxon>Chytridiomycetes</taxon>
        <taxon>Chytridiomycetes incertae sedis</taxon>
        <taxon>Blyttiomyces</taxon>
    </lineage>
</organism>
<accession>A0A4P9WGP7</accession>
<protein>
    <submittedName>
        <fullName evidence="1">Uncharacterized protein</fullName>
    </submittedName>
</protein>
<gene>
    <name evidence="1" type="ORF">BDK51DRAFT_42788</name>
</gene>
<keyword evidence="2" id="KW-1185">Reference proteome</keyword>
<dbReference type="AlphaFoldDB" id="A0A4P9WGP7"/>
<evidence type="ECO:0000313" key="1">
    <source>
        <dbReference type="EMBL" id="RKO91981.1"/>
    </source>
</evidence>
<proteinExistence type="predicted"/>
<name>A0A4P9WGP7_9FUNG</name>
<dbReference type="Proteomes" id="UP000269721">
    <property type="component" value="Unassembled WGS sequence"/>
</dbReference>